<accession>A0A413S3B6</accession>
<gene>
    <name evidence="6" type="ORF">DW929_03060</name>
</gene>
<evidence type="ECO:0000256" key="1">
    <source>
        <dbReference type="ARBA" id="ARBA00010873"/>
    </source>
</evidence>
<dbReference type="EMBL" id="QSFO01000003">
    <property type="protein sequence ID" value="RHA56078.1"/>
    <property type="molecule type" value="Genomic_DNA"/>
</dbReference>
<evidence type="ECO:0000313" key="7">
    <source>
        <dbReference type="Proteomes" id="UP000284598"/>
    </source>
</evidence>
<sequence>MQEKIILTERKSQRISVGKFLLNVNDLQVALAGGRADKSAIIYAVATEKLKVKGKQISPRRLRAKYTHRTKSYDFMLLRVCISPLQGAFILLKYKKLKNRRNKYMARNSFIQISKLGNLKGRIDYITNPKRQENLYAVYNTTDDTFWHDLARCNRLEFKKSGSAGKCIESRELIIALPEPFCNMDKQKVLEDFTELFRKTYGVNCIAAMHHNKTKTNLHIHLIFSEREELKNGIKKIATRNMFYDETGKHVRTKKEILDDNGNVRKGCNIIRKGQVYEYNRFSKKKAEFKARSFLKGMKTLYTEHINSFLNDKDKLKVFNNKDVYLPTKKIGKNNPKAEQIRKNNQVRIKWNSTVDEGLFYQVPRKYIRTIKEEKILKNVNKFGKTETKTVGGLRKNKSSRESAGVGIFAGVFEKAVEMACDCLKGLIRIFRGTIAPKPPQPVKEYKQYAKMVDELLENHRALNGVHMAIREAKDQMDRKEYRMFGGKKKLKDEIVQLEKQEKTAKDLEKRLLKKLNGTNVDEVIRKFNRKRMEMDAYKDSVDRAENAKEMLDENVREYMGNVQEKVSAREKSRDGRGEKKMEFRR</sequence>
<dbReference type="InterPro" id="IPR005053">
    <property type="entry name" value="MobA_MobL"/>
</dbReference>
<dbReference type="Proteomes" id="UP000284598">
    <property type="component" value="Unassembled WGS sequence"/>
</dbReference>
<protein>
    <submittedName>
        <fullName evidence="6">MobA/MobL family protein</fullName>
    </submittedName>
</protein>
<evidence type="ECO:0000256" key="2">
    <source>
        <dbReference type="ARBA" id="ARBA00022971"/>
    </source>
</evidence>
<dbReference type="Gene3D" id="3.30.930.30">
    <property type="match status" value="1"/>
</dbReference>
<proteinExistence type="inferred from homology"/>
<keyword evidence="3" id="KW-0175">Coiled coil</keyword>
<feature type="domain" description="MobA/MobL protein" evidence="5">
    <location>
        <begin position="170"/>
        <end position="315"/>
    </location>
</feature>
<comment type="caution">
    <text evidence="6">The sequence shown here is derived from an EMBL/GenBank/DDBJ whole genome shotgun (WGS) entry which is preliminary data.</text>
</comment>
<organism evidence="6 7">
    <name type="scientific">Eubacterium ventriosum</name>
    <dbReference type="NCBI Taxonomy" id="39496"/>
    <lineage>
        <taxon>Bacteria</taxon>
        <taxon>Bacillati</taxon>
        <taxon>Bacillota</taxon>
        <taxon>Clostridia</taxon>
        <taxon>Eubacteriales</taxon>
        <taxon>Eubacteriaceae</taxon>
        <taxon>Eubacterium</taxon>
    </lineage>
</organism>
<reference evidence="6 7" key="1">
    <citation type="submission" date="2018-08" db="EMBL/GenBank/DDBJ databases">
        <title>A genome reference for cultivated species of the human gut microbiota.</title>
        <authorList>
            <person name="Zou Y."/>
            <person name="Xue W."/>
            <person name="Luo G."/>
        </authorList>
    </citation>
    <scope>NUCLEOTIDE SEQUENCE [LARGE SCALE GENOMIC DNA]</scope>
    <source>
        <strain evidence="6 7">AM43-2</strain>
    </source>
</reference>
<evidence type="ECO:0000256" key="3">
    <source>
        <dbReference type="SAM" id="Coils"/>
    </source>
</evidence>
<feature type="compositionally biased region" description="Basic and acidic residues" evidence="4">
    <location>
        <begin position="567"/>
        <end position="586"/>
    </location>
</feature>
<evidence type="ECO:0000256" key="4">
    <source>
        <dbReference type="SAM" id="MobiDB-lite"/>
    </source>
</evidence>
<dbReference type="RefSeq" id="WP_118024867.1">
    <property type="nucleotide sequence ID" value="NZ_QSFO01000003.1"/>
</dbReference>
<dbReference type="AlphaFoldDB" id="A0A413S3B6"/>
<evidence type="ECO:0000313" key="6">
    <source>
        <dbReference type="EMBL" id="RHA56078.1"/>
    </source>
</evidence>
<dbReference type="Pfam" id="PF03389">
    <property type="entry name" value="MobA_MobL"/>
    <property type="match status" value="1"/>
</dbReference>
<name>A0A413S3B6_9FIRM</name>
<comment type="similarity">
    <text evidence="1">Belongs to the MobA/MobL family.</text>
</comment>
<feature type="coiled-coil region" evidence="3">
    <location>
        <begin position="488"/>
        <end position="562"/>
    </location>
</feature>
<feature type="region of interest" description="Disordered" evidence="4">
    <location>
        <begin position="562"/>
        <end position="586"/>
    </location>
</feature>
<keyword evidence="2" id="KW-0184">Conjugation</keyword>
<evidence type="ECO:0000259" key="5">
    <source>
        <dbReference type="Pfam" id="PF03389"/>
    </source>
</evidence>